<evidence type="ECO:0000313" key="3">
    <source>
        <dbReference type="Proteomes" id="UP000291469"/>
    </source>
</evidence>
<evidence type="ECO:0000313" key="2">
    <source>
        <dbReference type="EMBL" id="QBI19390.1"/>
    </source>
</evidence>
<dbReference type="RefSeq" id="WP_131154387.1">
    <property type="nucleotide sequence ID" value="NZ_CP036402.1"/>
</dbReference>
<organism evidence="2 3">
    <name type="scientific">Egibacter rhizosphaerae</name>
    <dbReference type="NCBI Taxonomy" id="1670831"/>
    <lineage>
        <taxon>Bacteria</taxon>
        <taxon>Bacillati</taxon>
        <taxon>Actinomycetota</taxon>
        <taxon>Nitriliruptoria</taxon>
        <taxon>Egibacterales</taxon>
        <taxon>Egibacteraceae</taxon>
        <taxon>Egibacter</taxon>
    </lineage>
</organism>
<keyword evidence="3" id="KW-1185">Reference proteome</keyword>
<dbReference type="SUPFAM" id="SSF52540">
    <property type="entry name" value="P-loop containing nucleoside triphosphate hydrolases"/>
    <property type="match status" value="1"/>
</dbReference>
<dbReference type="AlphaFoldDB" id="A0A411YDZ0"/>
<sequence>MGEPDPGRSAVAALPVAVCLEPPLYDEVAGWVEQHLGWQVVTPEGPPSPALFLVAPARVSERDGPAVVVIDGVADAEAVRTALDAGALDALGWPEDRERLATLAERTGRPSTHGERTAAGGGGSTPHGRSPDHVQPGGPRLLVITGIGGGVGASTVALALAGLTAWAGHSVVVCGGDDLLALAGRDRWQGPGGRAVAALDAGAGQEIETLAVAVPGVERLRLLGDGRPVRRVAGWPADLVVVDAGPEGDGVAEDADTEELAGEAAVPGRGSGSRLRVARPDGRLVRAPRTGDPLVLVGDGPLSRRAVRGERGRNAVVSVPWSARVGVAGVRGRVPGALPGSWLAALRRLLPVRGSSPPTSTRDGGARTS</sequence>
<gene>
    <name evidence="2" type="ORF">ER308_07395</name>
</gene>
<reference evidence="2 3" key="1">
    <citation type="submission" date="2019-01" db="EMBL/GenBank/DDBJ databases">
        <title>Egibacter rhizosphaerae EGI 80759T.</title>
        <authorList>
            <person name="Chen D.-D."/>
            <person name="Tian Y."/>
            <person name="Jiao J.-Y."/>
            <person name="Zhang X.-T."/>
            <person name="Zhang Y.-G."/>
            <person name="Zhang Y."/>
            <person name="Xiao M."/>
            <person name="Shu W.-S."/>
            <person name="Li W.-J."/>
        </authorList>
    </citation>
    <scope>NUCLEOTIDE SEQUENCE [LARGE SCALE GENOMIC DNA]</scope>
    <source>
        <strain evidence="2 3">EGI 80759</strain>
    </source>
</reference>
<evidence type="ECO:0000256" key="1">
    <source>
        <dbReference type="SAM" id="MobiDB-lite"/>
    </source>
</evidence>
<dbReference type="Proteomes" id="UP000291469">
    <property type="component" value="Chromosome"/>
</dbReference>
<dbReference type="InterPro" id="IPR027417">
    <property type="entry name" value="P-loop_NTPase"/>
</dbReference>
<protein>
    <recommendedName>
        <fullName evidence="4">CobQ/CobB/MinD/ParA nucleotide binding domain-containing protein</fullName>
    </recommendedName>
</protein>
<proteinExistence type="predicted"/>
<dbReference type="EMBL" id="CP036402">
    <property type="protein sequence ID" value="QBI19390.1"/>
    <property type="molecule type" value="Genomic_DNA"/>
</dbReference>
<dbReference type="KEGG" id="erz:ER308_07395"/>
<feature type="region of interest" description="Disordered" evidence="1">
    <location>
        <begin position="104"/>
        <end position="138"/>
    </location>
</feature>
<feature type="compositionally biased region" description="Basic and acidic residues" evidence="1">
    <location>
        <begin position="104"/>
        <end position="116"/>
    </location>
</feature>
<accession>A0A411YDZ0</accession>
<evidence type="ECO:0008006" key="4">
    <source>
        <dbReference type="Google" id="ProtNLM"/>
    </source>
</evidence>
<name>A0A411YDZ0_9ACTN</name>
<dbReference type="OrthoDB" id="5245195at2"/>